<reference evidence="3 4" key="1">
    <citation type="journal article" date="2015" name="Genome Biol. Evol.">
        <title>Comparative Genomics of a Bacterivorous Green Alga Reveals Evolutionary Causalities and Consequences of Phago-Mixotrophic Mode of Nutrition.</title>
        <authorList>
            <person name="Burns J.A."/>
            <person name="Paasch A."/>
            <person name="Narechania A."/>
            <person name="Kim E."/>
        </authorList>
    </citation>
    <scope>NUCLEOTIDE SEQUENCE [LARGE SCALE GENOMIC DNA]</scope>
    <source>
        <strain evidence="3 4">PLY_AMNH</strain>
    </source>
</reference>
<dbReference type="InterPro" id="IPR006626">
    <property type="entry name" value="PbH1"/>
</dbReference>
<comment type="caution">
    <text evidence="3">The sequence shown here is derived from an EMBL/GenBank/DDBJ whole genome shotgun (WGS) entry which is preliminary data.</text>
</comment>
<dbReference type="EMBL" id="LGRX02000271">
    <property type="protein sequence ID" value="KAK3289014.1"/>
    <property type="molecule type" value="Genomic_DNA"/>
</dbReference>
<feature type="transmembrane region" description="Helical" evidence="2">
    <location>
        <begin position="1116"/>
        <end position="1135"/>
    </location>
</feature>
<feature type="transmembrane region" description="Helical" evidence="2">
    <location>
        <begin position="1537"/>
        <end position="1559"/>
    </location>
</feature>
<feature type="compositionally biased region" description="Polar residues" evidence="1">
    <location>
        <begin position="1"/>
        <end position="28"/>
    </location>
</feature>
<feature type="transmembrane region" description="Helical" evidence="2">
    <location>
        <begin position="1325"/>
        <end position="1352"/>
    </location>
</feature>
<name>A0AAE0H2Y5_9CHLO</name>
<feature type="transmembrane region" description="Helical" evidence="2">
    <location>
        <begin position="1273"/>
        <end position="1298"/>
    </location>
</feature>
<dbReference type="PANTHER" id="PTHR11319">
    <property type="entry name" value="G PROTEIN-COUPLED RECEPTOR-RELATED"/>
    <property type="match status" value="1"/>
</dbReference>
<feature type="region of interest" description="Disordered" evidence="1">
    <location>
        <begin position="1"/>
        <end position="44"/>
    </location>
</feature>
<feature type="transmembrane region" description="Helical" evidence="2">
    <location>
        <begin position="1463"/>
        <end position="1494"/>
    </location>
</feature>
<protein>
    <recommendedName>
        <fullName evidence="5">Right handed beta helix domain-containing protein</fullName>
    </recommendedName>
</protein>
<proteinExistence type="predicted"/>
<keyword evidence="2" id="KW-1133">Transmembrane helix</keyword>
<sequence>MDSLTTQNDSTLGRKSGATSQRSYQKSYRSLRVRPQHNSTFSKNGCTAPLQVNDSVASITEEECGASHLLAALDNLTVSSVLMPESSSFRCWGSRALFAAQEFAEDTSAVQYGCEISLVLIRSSSVIRNIARDGSGGGVHAVLESHVVVTQSSIQDNLSIRSGGGIFVGDGSTLNPDHITQTAGSLLLLTNSSTCVHNTAMEYGGGIKGDPRSDVTVSYSSSVSENIAEYGGGGIDVHYESSVTVSEWSNVDSNYAGSVGGGISAYYDGVVVVTQFSSVDGNHAVDNGGSLLLHPGVRATVSISSSIRHNRANGDGGGIFALRGNAIHIEGDCSVSFNRAGQNGGGLSGNYQSNLNLNGSWLQGNHASAAGGGLFFRKNSRMELYQALILNCSTHGFGGGLAMSYFSSAVLWDGSLVQNNTGFSGGGIFVEYSSSITVINSSIQENRAWGYQGVAIQELSNITLSQGTILQGNEAQYRGGGLVIMVRSRAVARLACKILGNRALENNGGGAFITDESFFLLSSSRLYGNSAKECGGGVYLSEGSEAHVTRSVLGAVAACGLNGTIAQRTSSAWRALSADDVFGGEEGNAVTENQVGSGGGLYAKDSHVVVVNSSVCGNAAPLGGAFRFAKGSSFQLQAVACAGNRAFDAGGCMHLAGEVGLLQAQDLPFYNNSAITGGAIYMEVPHSIVNATWHRLSFAQNHARGLVFWAWDIFVIRDPFHTCTQCVSEDGAWPFTTTPRSFQAIWPGTGENISEPIISESWATIPVMQYVSRDFYGNISQVSSTDSIVITVTLISANSNDGSYLKGTTLYYYYSGYGAEVDSLKVVGMPGALYTIRLEPSDPAWSVVSIQVRLSECQPGQVYSEKTLDCTWCKKGFVKFSNSTQPCAECAESGGLFCPGGGNFTLRDEYWMPSAWTGANCATDEALPDDCLMSRVYQCKSYTADGCRAAKGWHRSNEEGAPSIATTALCDIGYRTDTVLCAACENGYTRGYDEKCHACAPDWITWIQMATLAALLAVVGLAVVRLSTTKVVQRLIEGYHYKLRSVHGILLGHLQVTGQSLYCFKDSELPKLYSTFLEIVTLANLALPQWLNGSCFLHLIGIDTVMYGFVAAVVRFTFFATIPFVCGGLMLYIVARSPARHSPSFRLLEHLLSHPHRTPTLLMAADVHPAEMQTVVGSTATEKAALIYGDSPAMEDCLLERPRALINTEVEMTESSGGTATVGSACSSKDDYGGGASDTAEVAAEFRPGSGSFRAGCDQLRDSSDTAEQQRAIVWFGVLHTALVYLHTICATELFQIFDCEEIWLERKQYWLRKNLQVECFTGTWIAMAVVAAIVTVVYLLGLPCILALLPYHLKKHKKMRRLDTGVLVYAHERLLIFTRIMECTSPSSVNPLLHKAPSEYSVEDQDHCGQRIYLEPQYELDNPTQIQTALTDPTVLKNMGTYIVPFKPMYCMWQSYDMLRKIMVTSFVIIVQMISAKWGLFYASMAAMISIAIHARCSPYRAPVMNAYMTTALLLQSSAVIASMGQKYAHDSTGSLVVSTILILCHVAFLLQLIGYIANLLYREEVVPFGPLKTWMLETKSDILEKLRGSSQVSQP</sequence>
<organism evidence="3 4">
    <name type="scientific">Cymbomonas tetramitiformis</name>
    <dbReference type="NCBI Taxonomy" id="36881"/>
    <lineage>
        <taxon>Eukaryota</taxon>
        <taxon>Viridiplantae</taxon>
        <taxon>Chlorophyta</taxon>
        <taxon>Pyramimonadophyceae</taxon>
        <taxon>Pyramimonadales</taxon>
        <taxon>Pyramimonadaceae</taxon>
        <taxon>Cymbomonas</taxon>
    </lineage>
</organism>
<evidence type="ECO:0000256" key="2">
    <source>
        <dbReference type="SAM" id="Phobius"/>
    </source>
</evidence>
<dbReference type="Proteomes" id="UP001190700">
    <property type="component" value="Unassembled WGS sequence"/>
</dbReference>
<dbReference type="PANTHER" id="PTHR11319:SF35">
    <property type="entry name" value="OUTER MEMBRANE PROTEIN PMPC-RELATED"/>
    <property type="match status" value="1"/>
</dbReference>
<feature type="transmembrane region" description="Helical" evidence="2">
    <location>
        <begin position="1506"/>
        <end position="1525"/>
    </location>
</feature>
<feature type="transmembrane region" description="Helical" evidence="2">
    <location>
        <begin position="1003"/>
        <end position="1024"/>
    </location>
</feature>
<keyword evidence="2" id="KW-0472">Membrane</keyword>
<accession>A0AAE0H2Y5</accession>
<evidence type="ECO:0008006" key="5">
    <source>
        <dbReference type="Google" id="ProtNLM"/>
    </source>
</evidence>
<evidence type="ECO:0000256" key="1">
    <source>
        <dbReference type="SAM" id="MobiDB-lite"/>
    </source>
</evidence>
<keyword evidence="4" id="KW-1185">Reference proteome</keyword>
<keyword evidence="2" id="KW-0812">Transmembrane</keyword>
<dbReference type="InterPro" id="IPR011050">
    <property type="entry name" value="Pectin_lyase_fold/virulence"/>
</dbReference>
<evidence type="ECO:0000313" key="3">
    <source>
        <dbReference type="EMBL" id="KAK3289014.1"/>
    </source>
</evidence>
<dbReference type="SMART" id="SM00710">
    <property type="entry name" value="PbH1"/>
    <property type="match status" value="10"/>
</dbReference>
<gene>
    <name evidence="3" type="ORF">CYMTET_3529</name>
</gene>
<feature type="transmembrane region" description="Helical" evidence="2">
    <location>
        <begin position="1090"/>
        <end position="1110"/>
    </location>
</feature>
<dbReference type="SUPFAM" id="SSF51126">
    <property type="entry name" value="Pectin lyase-like"/>
    <property type="match status" value="1"/>
</dbReference>
<evidence type="ECO:0000313" key="4">
    <source>
        <dbReference type="Proteomes" id="UP001190700"/>
    </source>
</evidence>